<sequence length="250" mass="28482">MPRKKPRNPLKRKKVEYDADPNTLINPKKKRKGKKNGGDSFDPDDEIGGKTPKEFQRLLSMAQNPGRNKKKDTPAEPQRGRTKNIQKTKSAESKNTKSESGPLKIMPGEKMAEFARRVDEAMPLPRARTGSPSRSDKKKAKKREKAAKAEAQAKKGDSDDDEDEEEDEATRVLSKREPSPDPWAHLEVKKTKPKFGEVADRPPELNLPSKLLPNVPKSAGSMARREMLEEERKRFIEGYRKLMEQKQMRE</sequence>
<reference evidence="2" key="1">
    <citation type="submission" date="2014-02" db="EMBL/GenBank/DDBJ databases">
        <authorList>
            <person name="Genoscope - CEA"/>
        </authorList>
    </citation>
    <scope>NUCLEOTIDE SEQUENCE</scope>
    <source>
        <strain evidence="2">LS3</strain>
    </source>
</reference>
<dbReference type="PANTHER" id="PTHR40644">
    <property type="entry name" value="UPF0653 PROTEIN C607.02C"/>
    <property type="match status" value="1"/>
</dbReference>
<proteinExistence type="predicted"/>
<accession>A0A060TAX4</accession>
<feature type="compositionally biased region" description="Acidic residues" evidence="1">
    <location>
        <begin position="158"/>
        <end position="168"/>
    </location>
</feature>
<feature type="compositionally biased region" description="Basic and acidic residues" evidence="1">
    <location>
        <begin position="174"/>
        <end position="203"/>
    </location>
</feature>
<organism evidence="2">
    <name type="scientific">Blastobotrys adeninivorans</name>
    <name type="common">Yeast</name>
    <name type="synonym">Arxula adeninivorans</name>
    <dbReference type="NCBI Taxonomy" id="409370"/>
    <lineage>
        <taxon>Eukaryota</taxon>
        <taxon>Fungi</taxon>
        <taxon>Dikarya</taxon>
        <taxon>Ascomycota</taxon>
        <taxon>Saccharomycotina</taxon>
        <taxon>Dipodascomycetes</taxon>
        <taxon>Dipodascales</taxon>
        <taxon>Trichomonascaceae</taxon>
        <taxon>Blastobotrys</taxon>
    </lineage>
</organism>
<gene>
    <name evidence="2" type="ORF">GNLVRS02_ARAD1D27148g</name>
</gene>
<feature type="compositionally biased region" description="Basic and acidic residues" evidence="1">
    <location>
        <begin position="47"/>
        <end position="56"/>
    </location>
</feature>
<dbReference type="EMBL" id="HG937694">
    <property type="protein sequence ID" value="CDP38108.1"/>
    <property type="molecule type" value="Genomic_DNA"/>
</dbReference>
<protein>
    <submittedName>
        <fullName evidence="2">ARAD1D27148p</fullName>
    </submittedName>
</protein>
<feature type="compositionally biased region" description="Basic residues" evidence="1">
    <location>
        <begin position="136"/>
        <end position="145"/>
    </location>
</feature>
<dbReference type="PANTHER" id="PTHR40644:SF1">
    <property type="entry name" value="UPF0653 PROTEIN C607.02C"/>
    <property type="match status" value="1"/>
</dbReference>
<feature type="compositionally biased region" description="Basic and acidic residues" evidence="1">
    <location>
        <begin position="146"/>
        <end position="157"/>
    </location>
</feature>
<dbReference type="PhylomeDB" id="A0A060TAX4"/>
<feature type="region of interest" description="Disordered" evidence="1">
    <location>
        <begin position="1"/>
        <end position="224"/>
    </location>
</feature>
<evidence type="ECO:0000313" key="2">
    <source>
        <dbReference type="EMBL" id="CDP38108.1"/>
    </source>
</evidence>
<dbReference type="AlphaFoldDB" id="A0A060TAX4"/>
<name>A0A060TAX4_BLAAD</name>
<feature type="compositionally biased region" description="Basic and acidic residues" evidence="1">
    <location>
        <begin position="110"/>
        <end position="120"/>
    </location>
</feature>
<reference evidence="2" key="2">
    <citation type="submission" date="2014-06" db="EMBL/GenBank/DDBJ databases">
        <title>The complete genome of Blastobotrys (Arxula) adeninivorans LS3 - a yeast of biotechnological interest.</title>
        <authorList>
            <person name="Kunze G."/>
            <person name="Gaillardin C."/>
            <person name="Czernicka M."/>
            <person name="Durrens P."/>
            <person name="Martin T."/>
            <person name="Boer E."/>
            <person name="Gabaldon T."/>
            <person name="Cruz J."/>
            <person name="Talla E."/>
            <person name="Marck C."/>
            <person name="Goffeau A."/>
            <person name="Barbe V."/>
            <person name="Baret P."/>
            <person name="Baronian K."/>
            <person name="Beier S."/>
            <person name="Bleykasten C."/>
            <person name="Bode R."/>
            <person name="Casaregola S."/>
            <person name="Despons L."/>
            <person name="Fairhead C."/>
            <person name="Giersberg M."/>
            <person name="Gierski P."/>
            <person name="Hahnel U."/>
            <person name="Hartmann A."/>
            <person name="Jankowska D."/>
            <person name="Jubin C."/>
            <person name="Jung P."/>
            <person name="Lafontaine I."/>
            <person name="Leh-Louis V."/>
            <person name="Lemaire M."/>
            <person name="Marcet-Houben M."/>
            <person name="Mascher M."/>
            <person name="Morel G."/>
            <person name="Richard G.-F."/>
            <person name="Riechen J."/>
            <person name="Sacerdot C."/>
            <person name="Sarkar A."/>
            <person name="Savel G."/>
            <person name="Schacherer J."/>
            <person name="Sherman D."/>
            <person name="Straub M.-L."/>
            <person name="Stein N."/>
            <person name="Thierry A."/>
            <person name="Trautwein-Schult A."/>
            <person name="Westhof E."/>
            <person name="Worch S."/>
            <person name="Dujon B."/>
            <person name="Souciet J.-L."/>
            <person name="Wincker P."/>
            <person name="Scholz U."/>
            <person name="Neuveglise N."/>
        </authorList>
    </citation>
    <scope>NUCLEOTIDE SEQUENCE</scope>
    <source>
        <strain evidence="2">LS3</strain>
    </source>
</reference>
<evidence type="ECO:0000256" key="1">
    <source>
        <dbReference type="SAM" id="MobiDB-lite"/>
    </source>
</evidence>
<feature type="compositionally biased region" description="Basic residues" evidence="1">
    <location>
        <begin position="1"/>
        <end position="14"/>
    </location>
</feature>